<accession>Q7VGZ2</accession>
<dbReference type="STRING" id="235279.HH_1175"/>
<evidence type="ECO:0000313" key="1">
    <source>
        <dbReference type="EMBL" id="AAP77772.1"/>
    </source>
</evidence>
<proteinExistence type="predicted"/>
<dbReference type="Proteomes" id="UP000002495">
    <property type="component" value="Chromosome"/>
</dbReference>
<reference evidence="1 2" key="1">
    <citation type="journal article" date="2003" name="Proc. Natl. Acad. Sci. U.S.A.">
        <title>The complete genome sequence of the carcinogenic bacterium Helicobacter hepaticus.</title>
        <authorList>
            <person name="Suerbaum S."/>
            <person name="Josenhans C."/>
            <person name="Sterzenbach T."/>
            <person name="Drescher B."/>
            <person name="Brandt P."/>
            <person name="Bell M."/>
            <person name="Droege M."/>
            <person name="Fartmann B."/>
            <person name="Fischer H.-P."/>
            <person name="Ge Z."/>
            <person name="Hoerster A."/>
            <person name="Holland R."/>
            <person name="Klein K."/>
            <person name="Koenig J."/>
            <person name="Macko L."/>
            <person name="Mendz G.L."/>
            <person name="Nyakatura G."/>
            <person name="Schauer D.B."/>
            <person name="Shen Z."/>
            <person name="Weber J."/>
            <person name="Frosch M."/>
            <person name="Fox J.G."/>
        </authorList>
    </citation>
    <scope>NUCLEOTIDE SEQUENCE [LARGE SCALE GENOMIC DNA]</scope>
    <source>
        <strain evidence="2">ATCC 51449 / 3B1</strain>
    </source>
</reference>
<protein>
    <submittedName>
        <fullName evidence="1">Uncharacterized protein</fullName>
    </submittedName>
</protein>
<keyword evidence="2" id="KW-1185">Reference proteome</keyword>
<name>Q7VGZ2_HELHP</name>
<organism evidence="1 2">
    <name type="scientific">Helicobacter hepaticus (strain ATCC 51449 / 3B1)</name>
    <dbReference type="NCBI Taxonomy" id="235279"/>
    <lineage>
        <taxon>Bacteria</taxon>
        <taxon>Pseudomonadati</taxon>
        <taxon>Campylobacterota</taxon>
        <taxon>Epsilonproteobacteria</taxon>
        <taxon>Campylobacterales</taxon>
        <taxon>Helicobacteraceae</taxon>
        <taxon>Helicobacter</taxon>
    </lineage>
</organism>
<sequence length="32" mass="4031">MQIFCFYKEYLVMIYIKSTYLHIDKILREISK</sequence>
<dbReference type="HOGENOM" id="CLU_3389772_0_0_7"/>
<dbReference type="KEGG" id="hhe:HH_1175"/>
<gene>
    <name evidence="1" type="ordered locus">HH_1175</name>
</gene>
<dbReference type="AlphaFoldDB" id="Q7VGZ2"/>
<dbReference type="EMBL" id="AE017125">
    <property type="protein sequence ID" value="AAP77772.1"/>
    <property type="molecule type" value="Genomic_DNA"/>
</dbReference>
<evidence type="ECO:0000313" key="2">
    <source>
        <dbReference type="Proteomes" id="UP000002495"/>
    </source>
</evidence>